<sequence>MSREPPVELSRPPDQCQSERHGNGNKPQLLTPHYTFHSSSKLQDTYVVNTSFSEKELEGIRKIISYETTGSNHGKVLGLTEYTSSDLQHSTISIDSTIPIDRNREAISARIANESPESLRQIQATSGQIRTDSTTGDYSSHDGVHLTEISVQMDGGIIGGENSGVNRSKVTGVHEKSGNMNVSPPVDIHLSEISSNLDGGNIIDNQVNRSTDHPKNVNEGTSRNMHNIEGSGSLPDSSAGINIQLDANSQLGARTSQDGDNAMQEKSLNGQQANDQPTKIHNSENSSDEAHSSNFSFGIKGNSTSISPIPITYAMQVAPI</sequence>
<proteinExistence type="predicted"/>
<evidence type="ECO:0000313" key="3">
    <source>
        <dbReference type="Proteomes" id="UP000826656"/>
    </source>
</evidence>
<gene>
    <name evidence="2" type="ORF">KY290_005117</name>
</gene>
<evidence type="ECO:0000256" key="1">
    <source>
        <dbReference type="SAM" id="MobiDB-lite"/>
    </source>
</evidence>
<evidence type="ECO:0000313" key="2">
    <source>
        <dbReference type="EMBL" id="KAH0778690.1"/>
    </source>
</evidence>
<feature type="region of interest" description="Disordered" evidence="1">
    <location>
        <begin position="252"/>
        <end position="296"/>
    </location>
</feature>
<dbReference type="Proteomes" id="UP000826656">
    <property type="component" value="Unassembled WGS sequence"/>
</dbReference>
<keyword evidence="3" id="KW-1185">Reference proteome</keyword>
<feature type="region of interest" description="Disordered" evidence="1">
    <location>
        <begin position="201"/>
        <end position="240"/>
    </location>
</feature>
<organism evidence="2 3">
    <name type="scientific">Solanum tuberosum</name>
    <name type="common">Potato</name>
    <dbReference type="NCBI Taxonomy" id="4113"/>
    <lineage>
        <taxon>Eukaryota</taxon>
        <taxon>Viridiplantae</taxon>
        <taxon>Streptophyta</taxon>
        <taxon>Embryophyta</taxon>
        <taxon>Tracheophyta</taxon>
        <taxon>Spermatophyta</taxon>
        <taxon>Magnoliopsida</taxon>
        <taxon>eudicotyledons</taxon>
        <taxon>Gunneridae</taxon>
        <taxon>Pentapetalae</taxon>
        <taxon>asterids</taxon>
        <taxon>lamiids</taxon>
        <taxon>Solanales</taxon>
        <taxon>Solanaceae</taxon>
        <taxon>Solanoideae</taxon>
        <taxon>Solaneae</taxon>
        <taxon>Solanum</taxon>
    </lineage>
</organism>
<name>A0ABQ7WD67_SOLTU</name>
<reference evidence="2 3" key="1">
    <citation type="journal article" date="2021" name="bioRxiv">
        <title>Chromosome-scale and haplotype-resolved genome assembly of a tetraploid potato cultivar.</title>
        <authorList>
            <person name="Sun H."/>
            <person name="Jiao W.-B."/>
            <person name="Krause K."/>
            <person name="Campoy J.A."/>
            <person name="Goel M."/>
            <person name="Folz-Donahue K."/>
            <person name="Kukat C."/>
            <person name="Huettel B."/>
            <person name="Schneeberger K."/>
        </authorList>
    </citation>
    <scope>NUCLEOTIDE SEQUENCE [LARGE SCALE GENOMIC DNA]</scope>
    <source>
        <strain evidence="2">SolTubOtavaFocal</strain>
        <tissue evidence="2">Leaves</tissue>
    </source>
</reference>
<comment type="caution">
    <text evidence="2">The sequence shown here is derived from an EMBL/GenBank/DDBJ whole genome shotgun (WGS) entry which is preliminary data.</text>
</comment>
<dbReference type="EMBL" id="JAIVGD010000002">
    <property type="protein sequence ID" value="KAH0778690.1"/>
    <property type="molecule type" value="Genomic_DNA"/>
</dbReference>
<feature type="compositionally biased region" description="Polar residues" evidence="1">
    <location>
        <begin position="252"/>
        <end position="285"/>
    </location>
</feature>
<accession>A0ABQ7WD67</accession>
<protein>
    <submittedName>
        <fullName evidence="2">Uncharacterized protein</fullName>
    </submittedName>
</protein>
<feature type="region of interest" description="Disordered" evidence="1">
    <location>
        <begin position="1"/>
        <end position="32"/>
    </location>
</feature>